<protein>
    <recommendedName>
        <fullName evidence="1">Carboxymuconolactone decarboxylase-like domain-containing protein</fullName>
    </recommendedName>
</protein>
<dbReference type="Gene3D" id="1.20.1290.10">
    <property type="entry name" value="AhpD-like"/>
    <property type="match status" value="1"/>
</dbReference>
<reference evidence="2 3" key="1">
    <citation type="journal article" date="2021" name="Microbiol. Spectr.">
        <title>A Single Bacterium Capable of Oxidation and Reduction of Iron at Circumneutral pH.</title>
        <authorList>
            <person name="Kato S."/>
            <person name="Ohkuma M."/>
        </authorList>
    </citation>
    <scope>NUCLEOTIDE SEQUENCE [LARGE SCALE GENOMIC DNA]</scope>
    <source>
        <strain evidence="2 3">MIZ03</strain>
    </source>
</reference>
<evidence type="ECO:0000259" key="1">
    <source>
        <dbReference type="Pfam" id="PF02627"/>
    </source>
</evidence>
<dbReference type="InterPro" id="IPR004675">
    <property type="entry name" value="AhpD_core"/>
</dbReference>
<dbReference type="InterPro" id="IPR003779">
    <property type="entry name" value="CMD-like"/>
</dbReference>
<evidence type="ECO:0000313" key="2">
    <source>
        <dbReference type="EMBL" id="BCO27608.1"/>
    </source>
</evidence>
<dbReference type="NCBIfam" id="TIGR00778">
    <property type="entry name" value="ahpD_dom"/>
    <property type="match status" value="1"/>
</dbReference>
<dbReference type="RefSeq" id="WP_223903646.1">
    <property type="nucleotide sequence ID" value="NZ_AP024238.1"/>
</dbReference>
<organism evidence="2 3">
    <name type="scientific">Rhodoferax lithotrophicus</name>
    <dbReference type="NCBI Taxonomy" id="2798804"/>
    <lineage>
        <taxon>Bacteria</taxon>
        <taxon>Pseudomonadati</taxon>
        <taxon>Pseudomonadota</taxon>
        <taxon>Betaproteobacteria</taxon>
        <taxon>Burkholderiales</taxon>
        <taxon>Comamonadaceae</taxon>
        <taxon>Rhodoferax</taxon>
    </lineage>
</organism>
<dbReference type="EMBL" id="AP024238">
    <property type="protein sequence ID" value="BCO27608.1"/>
    <property type="molecule type" value="Genomic_DNA"/>
</dbReference>
<dbReference type="SUPFAM" id="SSF69118">
    <property type="entry name" value="AhpD-like"/>
    <property type="match status" value="1"/>
</dbReference>
<accession>A0ABN6DC69</accession>
<proteinExistence type="predicted"/>
<keyword evidence="3" id="KW-1185">Reference proteome</keyword>
<dbReference type="PANTHER" id="PTHR33930:SF2">
    <property type="entry name" value="BLR3452 PROTEIN"/>
    <property type="match status" value="1"/>
</dbReference>
<evidence type="ECO:0000313" key="3">
    <source>
        <dbReference type="Proteomes" id="UP000824366"/>
    </source>
</evidence>
<dbReference type="PANTHER" id="PTHR33930">
    <property type="entry name" value="ALKYL HYDROPEROXIDE REDUCTASE AHPD"/>
    <property type="match status" value="1"/>
</dbReference>
<dbReference type="Proteomes" id="UP000824366">
    <property type="component" value="Chromosome"/>
</dbReference>
<feature type="domain" description="Carboxymuconolactone decarboxylase-like" evidence="1">
    <location>
        <begin position="27"/>
        <end position="107"/>
    </location>
</feature>
<dbReference type="InterPro" id="IPR029032">
    <property type="entry name" value="AhpD-like"/>
</dbReference>
<name>A0ABN6DC69_9BURK</name>
<gene>
    <name evidence="2" type="ORF">MIZ03_2497</name>
</gene>
<dbReference type="Pfam" id="PF02627">
    <property type="entry name" value="CMD"/>
    <property type="match status" value="1"/>
</dbReference>
<sequence>MSSFDSIGLMKSINDNLGPFRKSQSETMLGFGQMAKSAMAEGVVSAKNKELIALAIGVTQHCAGCIAFHVKALHRLGCTRAELEEAMGVCVYMGGGPALMLVAEALAAFDAMTPA</sequence>